<dbReference type="Pfam" id="PF13160">
    <property type="entry name" value="DUF3995"/>
    <property type="match status" value="1"/>
</dbReference>
<evidence type="ECO:0000313" key="2">
    <source>
        <dbReference type="EMBL" id="ASE34990.1"/>
    </source>
</evidence>
<keyword evidence="1" id="KW-1133">Transmembrane helix</keyword>
<feature type="transmembrane region" description="Helical" evidence="1">
    <location>
        <begin position="7"/>
        <end position="24"/>
    </location>
</feature>
<proteinExistence type="predicted"/>
<organism evidence="2 3">
    <name type="scientific">Mammaliicoccus sciuri</name>
    <name type="common">Staphylococcus sciuri</name>
    <dbReference type="NCBI Taxonomy" id="1296"/>
    <lineage>
        <taxon>Bacteria</taxon>
        <taxon>Bacillati</taxon>
        <taxon>Bacillota</taxon>
        <taxon>Bacilli</taxon>
        <taxon>Bacillales</taxon>
        <taxon>Staphylococcaceae</taxon>
        <taxon>Mammaliicoccus</taxon>
    </lineage>
</organism>
<evidence type="ECO:0000313" key="3">
    <source>
        <dbReference type="Proteomes" id="UP000197058"/>
    </source>
</evidence>
<accession>A0AAI8GUE0</accession>
<reference evidence="3" key="1">
    <citation type="submission" date="2017-06" db="EMBL/GenBank/DDBJ databases">
        <title>FDA dAtabase for Regulatory Grade micrObial Sequences (FDA-ARGOS): Supporting development and validation of Infectious Disease Dx tests.</title>
        <authorList>
            <person name="Goldberg B."/>
            <person name="Campos J."/>
            <person name="Tallon L."/>
            <person name="Sadzewicz L."/>
            <person name="Sengamalay N."/>
            <person name="Ott S."/>
            <person name="Godinez A."/>
            <person name="Nagaraj S."/>
            <person name="Vavikolanu K."/>
            <person name="Nadendla S."/>
            <person name="George J."/>
            <person name="Geyer C."/>
            <person name="Sichtig H."/>
        </authorList>
    </citation>
    <scope>NUCLEOTIDE SEQUENCE [LARGE SCALE GENOMIC DNA]</scope>
    <source>
        <strain evidence="3">FDAARGOS_285</strain>
    </source>
</reference>
<gene>
    <name evidence="2" type="ORF">CEP64_10400</name>
</gene>
<dbReference type="AlphaFoldDB" id="A0AAI8GUE0"/>
<dbReference type="KEGG" id="sscu:CEP64_10400"/>
<name>A0AAI8GUE0_MAMSC</name>
<evidence type="ECO:0000256" key="1">
    <source>
        <dbReference type="SAM" id="Phobius"/>
    </source>
</evidence>
<dbReference type="EMBL" id="CP022046">
    <property type="protein sequence ID" value="ASE34990.1"/>
    <property type="molecule type" value="Genomic_DNA"/>
</dbReference>
<feature type="transmembrane region" description="Helical" evidence="1">
    <location>
        <begin position="77"/>
        <end position="100"/>
    </location>
</feature>
<dbReference type="Proteomes" id="UP000197058">
    <property type="component" value="Chromosome"/>
</dbReference>
<feature type="transmembrane region" description="Helical" evidence="1">
    <location>
        <begin position="44"/>
        <end position="65"/>
    </location>
</feature>
<keyword evidence="1" id="KW-0812">Transmembrane</keyword>
<protein>
    <submittedName>
        <fullName evidence="2">DUF3995 domain-containing protein</fullName>
    </submittedName>
</protein>
<sequence>MKKYISLFIIAGSVHALFSLYWGLGGEAGLITVGSWVFTLSAQFGVWINIALLLIGVFKFLATIVPLTLTNHFDKKIYMISLIGSIFLMIYGGLNMIIGILKMCEVIENHNYFTTFGQAFVWDPLFLLWGIGLFGYVMKVKQNR</sequence>
<dbReference type="RefSeq" id="WP_058592456.1">
    <property type="nucleotide sequence ID" value="NZ_CP022046.2"/>
</dbReference>
<keyword evidence="1" id="KW-0472">Membrane</keyword>
<feature type="transmembrane region" description="Helical" evidence="1">
    <location>
        <begin position="120"/>
        <end position="138"/>
    </location>
</feature>
<dbReference type="InterPro" id="IPR025058">
    <property type="entry name" value="DUF3995"/>
</dbReference>